<proteinExistence type="predicted"/>
<reference evidence="2" key="1">
    <citation type="submission" date="2017-07" db="EMBL/GenBank/DDBJ databases">
        <title>Taro Niue Genome Assembly and Annotation.</title>
        <authorList>
            <person name="Atibalentja N."/>
            <person name="Keating K."/>
            <person name="Fields C.J."/>
        </authorList>
    </citation>
    <scope>NUCLEOTIDE SEQUENCE</scope>
    <source>
        <strain evidence="2">Niue_2</strain>
        <tissue evidence="2">Leaf</tissue>
    </source>
</reference>
<evidence type="ECO:0000313" key="2">
    <source>
        <dbReference type="EMBL" id="MQM13512.1"/>
    </source>
</evidence>
<feature type="region of interest" description="Disordered" evidence="1">
    <location>
        <begin position="1"/>
        <end position="21"/>
    </location>
</feature>
<organism evidence="2 3">
    <name type="scientific">Colocasia esculenta</name>
    <name type="common">Wild taro</name>
    <name type="synonym">Arum esculentum</name>
    <dbReference type="NCBI Taxonomy" id="4460"/>
    <lineage>
        <taxon>Eukaryota</taxon>
        <taxon>Viridiplantae</taxon>
        <taxon>Streptophyta</taxon>
        <taxon>Embryophyta</taxon>
        <taxon>Tracheophyta</taxon>
        <taxon>Spermatophyta</taxon>
        <taxon>Magnoliopsida</taxon>
        <taxon>Liliopsida</taxon>
        <taxon>Araceae</taxon>
        <taxon>Aroideae</taxon>
        <taxon>Colocasieae</taxon>
        <taxon>Colocasia</taxon>
    </lineage>
</organism>
<name>A0A843WSD8_COLES</name>
<dbReference type="Proteomes" id="UP000652761">
    <property type="component" value="Unassembled WGS sequence"/>
</dbReference>
<protein>
    <submittedName>
        <fullName evidence="2">Uncharacterized protein</fullName>
    </submittedName>
</protein>
<evidence type="ECO:0000313" key="3">
    <source>
        <dbReference type="Proteomes" id="UP000652761"/>
    </source>
</evidence>
<comment type="caution">
    <text evidence="2">The sequence shown here is derived from an EMBL/GenBank/DDBJ whole genome shotgun (WGS) entry which is preliminary data.</text>
</comment>
<dbReference type="EMBL" id="NMUH01005719">
    <property type="protein sequence ID" value="MQM13512.1"/>
    <property type="molecule type" value="Genomic_DNA"/>
</dbReference>
<dbReference type="AlphaFoldDB" id="A0A843WSD8"/>
<sequence>MCHRSDPHEQQPPFSLIGAGSTPPPFSHTCISLPSTVQLVVHIAKPPFSFPWPPFSILYI</sequence>
<accession>A0A843WSD8</accession>
<evidence type="ECO:0000256" key="1">
    <source>
        <dbReference type="SAM" id="MobiDB-lite"/>
    </source>
</evidence>
<gene>
    <name evidence="2" type="ORF">Taro_046434</name>
</gene>
<keyword evidence="3" id="KW-1185">Reference proteome</keyword>